<feature type="transmembrane region" description="Helical" evidence="2">
    <location>
        <begin position="12"/>
        <end position="30"/>
    </location>
</feature>
<organism evidence="3 4">
    <name type="scientific">Geodermatophilus sabuli</name>
    <dbReference type="NCBI Taxonomy" id="1564158"/>
    <lineage>
        <taxon>Bacteria</taxon>
        <taxon>Bacillati</taxon>
        <taxon>Actinomycetota</taxon>
        <taxon>Actinomycetes</taxon>
        <taxon>Geodermatophilales</taxon>
        <taxon>Geodermatophilaceae</taxon>
        <taxon>Geodermatophilus</taxon>
    </lineage>
</organism>
<feature type="compositionally biased region" description="Pro residues" evidence="1">
    <location>
        <begin position="134"/>
        <end position="154"/>
    </location>
</feature>
<dbReference type="EMBL" id="JAAGWF010000007">
    <property type="protein sequence ID" value="NEK57240.1"/>
    <property type="molecule type" value="Genomic_DNA"/>
</dbReference>
<evidence type="ECO:0000313" key="3">
    <source>
        <dbReference type="EMBL" id="NEK57240.1"/>
    </source>
</evidence>
<feature type="region of interest" description="Disordered" evidence="1">
    <location>
        <begin position="35"/>
        <end position="95"/>
    </location>
</feature>
<evidence type="ECO:0000313" key="4">
    <source>
        <dbReference type="Proteomes" id="UP000470246"/>
    </source>
</evidence>
<name>A0A7K3VXW0_9ACTN</name>
<keyword evidence="2" id="KW-0812">Transmembrane</keyword>
<sequence>MDSSAPAAVPWLVLGGALLALAGLATVWLTGRRDRPPAAPASAAPPPVPAPPPAPRFADDDLPGFLDAPPGTPAPEPPARAGDAADREEPAAAEDPATTRALLAMASAALLLVAVLAGVAGGVRDADEAAAPPSASPAPPSPPVEPSAPAPQVPQLPGVPTDPLPGEGGAGTLANRSVPLGTDGVAARLAFGGIVVERHAVGVAVGYPALSLTAQSASPGGAALAHLRLPTWNCLDGPPARDPADAGCVPSLTEYADLPAPALTLTRDGDDLRLTGRFPTYTRPVGTAPVYTGRVYDLTVTVSPSGAVRDGRATAEATLFLGTDRVGTLDAPGLNEVRYAG</sequence>
<evidence type="ECO:0000256" key="2">
    <source>
        <dbReference type="SAM" id="Phobius"/>
    </source>
</evidence>
<gene>
    <name evidence="3" type="ORF">GCU56_05045</name>
</gene>
<dbReference type="AlphaFoldDB" id="A0A7K3VXW0"/>
<proteinExistence type="predicted"/>
<keyword evidence="4" id="KW-1185">Reference proteome</keyword>
<keyword evidence="2" id="KW-1133">Transmembrane helix</keyword>
<comment type="caution">
    <text evidence="3">The sequence shown here is derived from an EMBL/GenBank/DDBJ whole genome shotgun (WGS) entry which is preliminary data.</text>
</comment>
<accession>A0A7K3VXW0</accession>
<reference evidence="3 4" key="1">
    <citation type="submission" date="2020-02" db="EMBL/GenBank/DDBJ databases">
        <title>Geodermatophilus sabuli CPCC 205279 I12A-02694.</title>
        <authorList>
            <person name="Jiang Z."/>
        </authorList>
    </citation>
    <scope>NUCLEOTIDE SEQUENCE [LARGE SCALE GENOMIC DNA]</scope>
    <source>
        <strain evidence="3 4">I12A-02694</strain>
    </source>
</reference>
<feature type="compositionally biased region" description="Pro residues" evidence="1">
    <location>
        <begin position="37"/>
        <end position="55"/>
    </location>
</feature>
<protein>
    <submittedName>
        <fullName evidence="3">Uncharacterized protein</fullName>
    </submittedName>
</protein>
<feature type="transmembrane region" description="Helical" evidence="2">
    <location>
        <begin position="101"/>
        <end position="123"/>
    </location>
</feature>
<dbReference type="RefSeq" id="WP_163480438.1">
    <property type="nucleotide sequence ID" value="NZ_JAAGWF010000007.1"/>
</dbReference>
<feature type="region of interest" description="Disordered" evidence="1">
    <location>
        <begin position="127"/>
        <end position="175"/>
    </location>
</feature>
<keyword evidence="2" id="KW-0472">Membrane</keyword>
<evidence type="ECO:0000256" key="1">
    <source>
        <dbReference type="SAM" id="MobiDB-lite"/>
    </source>
</evidence>
<dbReference type="Proteomes" id="UP000470246">
    <property type="component" value="Unassembled WGS sequence"/>
</dbReference>